<dbReference type="WBParaSite" id="jg2752">
    <property type="protein sequence ID" value="jg2752"/>
    <property type="gene ID" value="jg2752"/>
</dbReference>
<accession>A0A915E8R1</accession>
<evidence type="ECO:0000313" key="2">
    <source>
        <dbReference type="Proteomes" id="UP000887574"/>
    </source>
</evidence>
<organism evidence="2 3">
    <name type="scientific">Ditylenchus dipsaci</name>
    <dbReference type="NCBI Taxonomy" id="166011"/>
    <lineage>
        <taxon>Eukaryota</taxon>
        <taxon>Metazoa</taxon>
        <taxon>Ecdysozoa</taxon>
        <taxon>Nematoda</taxon>
        <taxon>Chromadorea</taxon>
        <taxon>Rhabditida</taxon>
        <taxon>Tylenchina</taxon>
        <taxon>Tylenchomorpha</taxon>
        <taxon>Sphaerularioidea</taxon>
        <taxon>Anguinidae</taxon>
        <taxon>Anguininae</taxon>
        <taxon>Ditylenchus</taxon>
    </lineage>
</organism>
<protein>
    <submittedName>
        <fullName evidence="3">Uncharacterized protein</fullName>
    </submittedName>
</protein>
<proteinExistence type="predicted"/>
<feature type="region of interest" description="Disordered" evidence="1">
    <location>
        <begin position="36"/>
        <end position="71"/>
    </location>
</feature>
<feature type="compositionally biased region" description="Polar residues" evidence="1">
    <location>
        <begin position="36"/>
        <end position="47"/>
    </location>
</feature>
<evidence type="ECO:0000256" key="1">
    <source>
        <dbReference type="SAM" id="MobiDB-lite"/>
    </source>
</evidence>
<evidence type="ECO:0000313" key="3">
    <source>
        <dbReference type="WBParaSite" id="jg2752"/>
    </source>
</evidence>
<name>A0A915E8R1_9BILA</name>
<dbReference type="Proteomes" id="UP000887574">
    <property type="component" value="Unplaced"/>
</dbReference>
<sequence length="79" mass="8717">MAVADKSEILRDGLQDWHWKVESVKSTLWDNATEDSFSAHGSEQVANSACGGPEVSEGASDQWNRKSDMKPDIPQVIEL</sequence>
<reference evidence="3" key="1">
    <citation type="submission" date="2022-11" db="UniProtKB">
        <authorList>
            <consortium name="WormBaseParasite"/>
        </authorList>
    </citation>
    <scope>IDENTIFICATION</scope>
</reference>
<keyword evidence="2" id="KW-1185">Reference proteome</keyword>
<dbReference type="AlphaFoldDB" id="A0A915E8R1"/>